<keyword evidence="16" id="KW-1185">Reference proteome</keyword>
<dbReference type="SUPFAM" id="SSF81301">
    <property type="entry name" value="Nucleotidyltransferase"/>
    <property type="match status" value="1"/>
</dbReference>
<evidence type="ECO:0000256" key="10">
    <source>
        <dbReference type="ARBA" id="ARBA00022884"/>
    </source>
</evidence>
<evidence type="ECO:0000259" key="14">
    <source>
        <dbReference type="Pfam" id="PF12627"/>
    </source>
</evidence>
<dbReference type="EMBL" id="JAUSVL010000001">
    <property type="protein sequence ID" value="MDQ0288795.1"/>
    <property type="molecule type" value="Genomic_DNA"/>
</dbReference>
<dbReference type="GO" id="GO:0042245">
    <property type="term" value="P:RNA repair"/>
    <property type="evidence" value="ECO:0007669"/>
    <property type="project" value="UniProtKB-KW"/>
</dbReference>
<dbReference type="CDD" id="cd00077">
    <property type="entry name" value="HDc"/>
    <property type="match status" value="1"/>
</dbReference>
<dbReference type="InterPro" id="IPR006674">
    <property type="entry name" value="HD_domain"/>
</dbReference>
<dbReference type="InterPro" id="IPR032828">
    <property type="entry name" value="PolyA_RNA-bd"/>
</dbReference>
<dbReference type="Pfam" id="PF01966">
    <property type="entry name" value="HD"/>
    <property type="match status" value="1"/>
</dbReference>
<reference evidence="15" key="1">
    <citation type="submission" date="2023-07" db="EMBL/GenBank/DDBJ databases">
        <title>Genomic Encyclopedia of Type Strains, Phase IV (KMG-IV): sequencing the most valuable type-strain genomes for metagenomic binning, comparative biology and taxonomic classification.</title>
        <authorList>
            <person name="Goeker M."/>
        </authorList>
    </citation>
    <scope>NUCLEOTIDE SEQUENCE</scope>
    <source>
        <strain evidence="15">DSM 24202</strain>
    </source>
</reference>
<proteinExistence type="inferred from homology"/>
<feature type="domain" description="Poly A polymerase head" evidence="12">
    <location>
        <begin position="27"/>
        <end position="151"/>
    </location>
</feature>
<comment type="similarity">
    <text evidence="11">Belongs to the tRNA nucleotidyltransferase/poly(A) polymerase family.</text>
</comment>
<dbReference type="Pfam" id="PF01743">
    <property type="entry name" value="PolyA_pol"/>
    <property type="match status" value="1"/>
</dbReference>
<dbReference type="RefSeq" id="WP_307260126.1">
    <property type="nucleotide sequence ID" value="NZ_JAUSVL010000001.1"/>
</dbReference>
<evidence type="ECO:0000313" key="16">
    <source>
        <dbReference type="Proteomes" id="UP001238163"/>
    </source>
</evidence>
<dbReference type="GO" id="GO:0016787">
    <property type="term" value="F:hydrolase activity"/>
    <property type="evidence" value="ECO:0007669"/>
    <property type="project" value="UniProtKB-KW"/>
</dbReference>
<dbReference type="PANTHER" id="PTHR47545:SF1">
    <property type="entry name" value="MULTIFUNCTIONAL CCA PROTEIN"/>
    <property type="match status" value="1"/>
</dbReference>
<protein>
    <submittedName>
        <fullName evidence="15">tRNA nucleotidyltransferase (CCA-adding enzyme)</fullName>
        <ecNumber evidence="15">2.7.7.72</ecNumber>
        <ecNumber evidence="15">3.1.3.-</ecNumber>
        <ecNumber evidence="15">3.1.4.-</ecNumber>
    </submittedName>
</protein>
<organism evidence="15 16">
    <name type="scientific">Oligosphaera ethanolica</name>
    <dbReference type="NCBI Taxonomy" id="760260"/>
    <lineage>
        <taxon>Bacteria</taxon>
        <taxon>Pseudomonadati</taxon>
        <taxon>Lentisphaerota</taxon>
        <taxon>Oligosphaeria</taxon>
        <taxon>Oligosphaerales</taxon>
        <taxon>Oligosphaeraceae</taxon>
        <taxon>Oligosphaera</taxon>
    </lineage>
</organism>
<dbReference type="Pfam" id="PF12627">
    <property type="entry name" value="PolyA_pol_RNAbd"/>
    <property type="match status" value="1"/>
</dbReference>
<dbReference type="InterPro" id="IPR043519">
    <property type="entry name" value="NT_sf"/>
</dbReference>
<dbReference type="InterPro" id="IPR002646">
    <property type="entry name" value="PolA_pol_head_dom"/>
</dbReference>
<evidence type="ECO:0000313" key="15">
    <source>
        <dbReference type="EMBL" id="MDQ0288795.1"/>
    </source>
</evidence>
<evidence type="ECO:0000256" key="11">
    <source>
        <dbReference type="RuleBase" id="RU003953"/>
    </source>
</evidence>
<evidence type="ECO:0000256" key="9">
    <source>
        <dbReference type="ARBA" id="ARBA00022842"/>
    </source>
</evidence>
<evidence type="ECO:0000256" key="2">
    <source>
        <dbReference type="ARBA" id="ARBA00022679"/>
    </source>
</evidence>
<sequence length="460" mass="50234">MEFADSDIMRCVRRIAELIRDGGGRALLVGGCVRDALLGEGCKDFDLEVYGLGAQGLQDILAAHFRLELVGASFGVFKVCGWPIDLALPRRENKTGWGHRGFVVEATPDLDIAEAAARRDLTINAILCDPLSGELIDPWHGVEDLRVGLLRHVSEHFAEDPLRVLRVMQFTARLGFAVAPETVALCRSMTPEDLPAERLAGEWEKLLLQGRQPSLGLRFLRDCGWLGYYPELAALVGCEQDARWHPEGDVWEHTLLALDAAVGRRNGTRDGDLAVALAVLCHDFGKAVTTVHDDDGRIRSSGHEVVGEELAGAFLRRMWSEVSLLDIVLRLVREHMCPMGLIINDASDKAIRRLSLRVGGRMDLLLRVVECDMVASAGRGQEADLGPLRAFAARVAALSVMTEAPKPLVLGRHALALGEKPGRALGELLQACFEKQLDGEFSDLAGGLQCLEALLAQRRG</sequence>
<evidence type="ECO:0000256" key="6">
    <source>
        <dbReference type="ARBA" id="ARBA00022741"/>
    </source>
</evidence>
<comment type="cofactor">
    <cofactor evidence="1">
        <name>Mg(2+)</name>
        <dbReference type="ChEBI" id="CHEBI:18420"/>
    </cofactor>
</comment>
<dbReference type="Gene3D" id="1.10.3090.10">
    <property type="entry name" value="cca-adding enzyme, domain 2"/>
    <property type="match status" value="1"/>
</dbReference>
<keyword evidence="5" id="KW-0479">Metal-binding</keyword>
<feature type="domain" description="tRNA nucleotidyltransferase/poly(A) polymerase RNA and SrmB- binding" evidence="14">
    <location>
        <begin position="175"/>
        <end position="233"/>
    </location>
</feature>
<dbReference type="GO" id="GO:0046872">
    <property type="term" value="F:metal ion binding"/>
    <property type="evidence" value="ECO:0007669"/>
    <property type="project" value="UniProtKB-KW"/>
</dbReference>
<comment type="caution">
    <text evidence="15">The sequence shown here is derived from an EMBL/GenBank/DDBJ whole genome shotgun (WGS) entry which is preliminary data.</text>
</comment>
<evidence type="ECO:0000256" key="1">
    <source>
        <dbReference type="ARBA" id="ARBA00001946"/>
    </source>
</evidence>
<dbReference type="Proteomes" id="UP001238163">
    <property type="component" value="Unassembled WGS sequence"/>
</dbReference>
<evidence type="ECO:0000259" key="13">
    <source>
        <dbReference type="Pfam" id="PF01966"/>
    </source>
</evidence>
<name>A0AAE3VEE5_9BACT</name>
<dbReference type="EC" id="2.7.7.72" evidence="15"/>
<dbReference type="GO" id="GO:0003723">
    <property type="term" value="F:RNA binding"/>
    <property type="evidence" value="ECO:0007669"/>
    <property type="project" value="UniProtKB-KW"/>
</dbReference>
<dbReference type="EC" id="3.1.4.-" evidence="15"/>
<dbReference type="CDD" id="cd05398">
    <property type="entry name" value="NT_ClassII-CCAase"/>
    <property type="match status" value="1"/>
</dbReference>
<dbReference type="SUPFAM" id="SSF81891">
    <property type="entry name" value="Poly A polymerase C-terminal region-like"/>
    <property type="match status" value="1"/>
</dbReference>
<keyword evidence="9" id="KW-0460">Magnesium</keyword>
<keyword evidence="7" id="KW-0692">RNA repair</keyword>
<evidence type="ECO:0000256" key="8">
    <source>
        <dbReference type="ARBA" id="ARBA00022840"/>
    </source>
</evidence>
<dbReference type="InterPro" id="IPR050124">
    <property type="entry name" value="tRNA_CCA-adding_enzyme"/>
</dbReference>
<dbReference type="Gene3D" id="3.30.460.10">
    <property type="entry name" value="Beta Polymerase, domain 2"/>
    <property type="match status" value="1"/>
</dbReference>
<keyword evidence="6" id="KW-0547">Nucleotide-binding</keyword>
<keyword evidence="10 11" id="KW-0694">RNA-binding</keyword>
<keyword evidence="8" id="KW-0067">ATP-binding</keyword>
<keyword evidence="3" id="KW-0819">tRNA processing</keyword>
<evidence type="ECO:0000256" key="3">
    <source>
        <dbReference type="ARBA" id="ARBA00022694"/>
    </source>
</evidence>
<feature type="domain" description="HD" evidence="13">
    <location>
        <begin position="252"/>
        <end position="339"/>
    </location>
</feature>
<evidence type="ECO:0000256" key="5">
    <source>
        <dbReference type="ARBA" id="ARBA00022723"/>
    </source>
</evidence>
<evidence type="ECO:0000259" key="12">
    <source>
        <dbReference type="Pfam" id="PF01743"/>
    </source>
</evidence>
<keyword evidence="4 15" id="KW-0548">Nucleotidyltransferase</keyword>
<dbReference type="GO" id="GO:0005524">
    <property type="term" value="F:ATP binding"/>
    <property type="evidence" value="ECO:0007669"/>
    <property type="project" value="UniProtKB-KW"/>
</dbReference>
<accession>A0AAE3VEE5</accession>
<evidence type="ECO:0000256" key="7">
    <source>
        <dbReference type="ARBA" id="ARBA00022800"/>
    </source>
</evidence>
<dbReference type="PANTHER" id="PTHR47545">
    <property type="entry name" value="MULTIFUNCTIONAL CCA PROTEIN"/>
    <property type="match status" value="1"/>
</dbReference>
<evidence type="ECO:0000256" key="4">
    <source>
        <dbReference type="ARBA" id="ARBA00022695"/>
    </source>
</evidence>
<dbReference type="AlphaFoldDB" id="A0AAE3VEE5"/>
<dbReference type="GO" id="GO:0004810">
    <property type="term" value="F:CCA tRNA nucleotidyltransferase activity"/>
    <property type="evidence" value="ECO:0007669"/>
    <property type="project" value="UniProtKB-EC"/>
</dbReference>
<dbReference type="EC" id="3.1.3.-" evidence="15"/>
<gene>
    <name evidence="15" type="ORF">J3R75_000902</name>
</gene>
<keyword evidence="15" id="KW-0378">Hydrolase</keyword>
<dbReference type="InterPro" id="IPR003607">
    <property type="entry name" value="HD/PDEase_dom"/>
</dbReference>
<keyword evidence="2 11" id="KW-0808">Transferase</keyword>
<dbReference type="GO" id="GO:0008033">
    <property type="term" value="P:tRNA processing"/>
    <property type="evidence" value="ECO:0007669"/>
    <property type="project" value="UniProtKB-KW"/>
</dbReference>